<dbReference type="GO" id="GO:0046872">
    <property type="term" value="F:metal ion binding"/>
    <property type="evidence" value="ECO:0007669"/>
    <property type="project" value="UniProtKB-KW"/>
</dbReference>
<keyword evidence="2" id="KW-0186">Copper</keyword>
<evidence type="ECO:0000313" key="5">
    <source>
        <dbReference type="WBParaSite" id="PDA_v2.g14127.t1"/>
    </source>
</evidence>
<evidence type="ECO:0000256" key="1">
    <source>
        <dbReference type="ARBA" id="ARBA00022723"/>
    </source>
</evidence>
<keyword evidence="2" id="KW-0813">Transport</keyword>
<dbReference type="FunFam" id="3.30.70.100:FF:000001">
    <property type="entry name" value="ATPase copper transporting beta"/>
    <property type="match status" value="1"/>
</dbReference>
<accession>A0A914PH84</accession>
<dbReference type="PROSITE" id="PS01047">
    <property type="entry name" value="HMA_1"/>
    <property type="match status" value="1"/>
</dbReference>
<dbReference type="Pfam" id="PF00403">
    <property type="entry name" value="HMA"/>
    <property type="match status" value="1"/>
</dbReference>
<protein>
    <submittedName>
        <fullName evidence="5">HMA domain-containing protein</fullName>
    </submittedName>
</protein>
<keyword evidence="1" id="KW-0479">Metal-binding</keyword>
<dbReference type="PROSITE" id="PS50846">
    <property type="entry name" value="HMA_2"/>
    <property type="match status" value="1"/>
</dbReference>
<evidence type="ECO:0000313" key="4">
    <source>
        <dbReference type="Proteomes" id="UP000887578"/>
    </source>
</evidence>
<dbReference type="PANTHER" id="PTHR46594:SF4">
    <property type="entry name" value="P-TYPE CATION-TRANSPORTING ATPASE"/>
    <property type="match status" value="1"/>
</dbReference>
<reference evidence="5" key="1">
    <citation type="submission" date="2022-11" db="UniProtKB">
        <authorList>
            <consortium name="WormBaseParasite"/>
        </authorList>
    </citation>
    <scope>IDENTIFICATION</scope>
</reference>
<dbReference type="GO" id="GO:0006825">
    <property type="term" value="P:copper ion transport"/>
    <property type="evidence" value="ECO:0007669"/>
    <property type="project" value="UniProtKB-KW"/>
</dbReference>
<sequence length="137" mass="15230">MLENNMIPSKRKKAVVNIEGMTCMSCVKNIESNIGSQNGIDSIKVLLKEKKGTIIFDPLIWSGNKVAEAIDDMGFDCKLDNEEDIIEDDDGYVPVKHDDFIVIFPETEKSKTTTTSSPSTSESLKKCSFSVEGMTWN</sequence>
<evidence type="ECO:0000256" key="2">
    <source>
        <dbReference type="ARBA" id="ARBA00022796"/>
    </source>
</evidence>
<feature type="domain" description="HMA" evidence="3">
    <location>
        <begin position="12"/>
        <end position="78"/>
    </location>
</feature>
<dbReference type="WBParaSite" id="PDA_v2.g14127.t1">
    <property type="protein sequence ID" value="PDA_v2.g14127.t1"/>
    <property type="gene ID" value="PDA_v2.g14127"/>
</dbReference>
<dbReference type="AlphaFoldDB" id="A0A914PH84"/>
<evidence type="ECO:0000259" key="3">
    <source>
        <dbReference type="PROSITE" id="PS50846"/>
    </source>
</evidence>
<dbReference type="PANTHER" id="PTHR46594">
    <property type="entry name" value="P-TYPE CATION-TRANSPORTING ATPASE"/>
    <property type="match status" value="1"/>
</dbReference>
<organism evidence="4 5">
    <name type="scientific">Panagrolaimus davidi</name>
    <dbReference type="NCBI Taxonomy" id="227884"/>
    <lineage>
        <taxon>Eukaryota</taxon>
        <taxon>Metazoa</taxon>
        <taxon>Ecdysozoa</taxon>
        <taxon>Nematoda</taxon>
        <taxon>Chromadorea</taxon>
        <taxon>Rhabditida</taxon>
        <taxon>Tylenchina</taxon>
        <taxon>Panagrolaimomorpha</taxon>
        <taxon>Panagrolaimoidea</taxon>
        <taxon>Panagrolaimidae</taxon>
        <taxon>Panagrolaimus</taxon>
    </lineage>
</organism>
<dbReference type="InterPro" id="IPR006121">
    <property type="entry name" value="HMA_dom"/>
</dbReference>
<proteinExistence type="predicted"/>
<dbReference type="CDD" id="cd00371">
    <property type="entry name" value="HMA"/>
    <property type="match status" value="1"/>
</dbReference>
<dbReference type="InterPro" id="IPR017969">
    <property type="entry name" value="Heavy-metal-associated_CS"/>
</dbReference>
<dbReference type="InterPro" id="IPR036163">
    <property type="entry name" value="HMA_dom_sf"/>
</dbReference>
<dbReference type="SUPFAM" id="SSF55008">
    <property type="entry name" value="HMA, heavy metal-associated domain"/>
    <property type="match status" value="1"/>
</dbReference>
<dbReference type="Proteomes" id="UP000887578">
    <property type="component" value="Unplaced"/>
</dbReference>
<name>A0A914PH84_9BILA</name>
<dbReference type="Gene3D" id="3.30.70.100">
    <property type="match status" value="1"/>
</dbReference>
<keyword evidence="2" id="KW-0406">Ion transport</keyword>
<dbReference type="PRINTS" id="PR00942">
    <property type="entry name" value="CUATPASEI"/>
</dbReference>
<keyword evidence="4" id="KW-1185">Reference proteome</keyword>
<keyword evidence="2" id="KW-0187">Copper transport</keyword>